<comment type="caution">
    <text evidence="3">The sequence shown here is derived from an EMBL/GenBank/DDBJ whole genome shotgun (WGS) entry which is preliminary data.</text>
</comment>
<evidence type="ECO:0000313" key="3">
    <source>
        <dbReference type="EMBL" id="GGJ00873.1"/>
    </source>
</evidence>
<feature type="domain" description="Flagellar protein FlgJ N-terminal" evidence="2">
    <location>
        <begin position="54"/>
        <end position="94"/>
    </location>
</feature>
<dbReference type="InterPro" id="IPR019301">
    <property type="entry name" value="Flagellar_prot_FlgJ_N"/>
</dbReference>
<dbReference type="EMBL" id="BMKW01000001">
    <property type="protein sequence ID" value="GGJ00873.1"/>
    <property type="molecule type" value="Genomic_DNA"/>
</dbReference>
<evidence type="ECO:0000259" key="2">
    <source>
        <dbReference type="Pfam" id="PF10135"/>
    </source>
</evidence>
<evidence type="ECO:0000256" key="1">
    <source>
        <dbReference type="SAM" id="MobiDB-lite"/>
    </source>
</evidence>
<dbReference type="AlphaFoldDB" id="A0A917NHF8"/>
<proteinExistence type="predicted"/>
<organism evidence="3 4">
    <name type="scientific">Neoroseomonas lacus</name>
    <dbReference type="NCBI Taxonomy" id="287609"/>
    <lineage>
        <taxon>Bacteria</taxon>
        <taxon>Pseudomonadati</taxon>
        <taxon>Pseudomonadota</taxon>
        <taxon>Alphaproteobacteria</taxon>
        <taxon>Acetobacterales</taxon>
        <taxon>Acetobacteraceae</taxon>
        <taxon>Neoroseomonas</taxon>
    </lineage>
</organism>
<keyword evidence="4" id="KW-1185">Reference proteome</keyword>
<dbReference type="Pfam" id="PF10135">
    <property type="entry name" value="Rod-binding"/>
    <property type="match status" value="1"/>
</dbReference>
<protein>
    <recommendedName>
        <fullName evidence="2">Flagellar protein FlgJ N-terminal domain-containing protein</fullName>
    </recommendedName>
</protein>
<reference evidence="3" key="1">
    <citation type="journal article" date="2014" name="Int. J. Syst. Evol. Microbiol.">
        <title>Complete genome sequence of Corynebacterium casei LMG S-19264T (=DSM 44701T), isolated from a smear-ripened cheese.</title>
        <authorList>
            <consortium name="US DOE Joint Genome Institute (JGI-PGF)"/>
            <person name="Walter F."/>
            <person name="Albersmeier A."/>
            <person name="Kalinowski J."/>
            <person name="Ruckert C."/>
        </authorList>
    </citation>
    <scope>NUCLEOTIDE SEQUENCE</scope>
    <source>
        <strain evidence="3">CGMCC 1.3617</strain>
    </source>
</reference>
<dbReference type="Proteomes" id="UP000661507">
    <property type="component" value="Unassembled WGS sequence"/>
</dbReference>
<feature type="region of interest" description="Disordered" evidence="1">
    <location>
        <begin position="1"/>
        <end position="30"/>
    </location>
</feature>
<dbReference type="RefSeq" id="WP_229681033.1">
    <property type="nucleotide sequence ID" value="NZ_BMKW01000001.1"/>
</dbReference>
<evidence type="ECO:0000313" key="4">
    <source>
        <dbReference type="Proteomes" id="UP000661507"/>
    </source>
</evidence>
<sequence>MDTPAAAMAPAQPRALRAPGAAGNEAAQRQAARDFEAQAMGMLLQPIFATVDTSKSRFGGGAAEAQWRPMLVDAYAAAAVRAGAGIGLADFVLREIQRIRGAQPTSNTEETTP</sequence>
<accession>A0A917NHF8</accession>
<reference evidence="3" key="2">
    <citation type="submission" date="2020-09" db="EMBL/GenBank/DDBJ databases">
        <authorList>
            <person name="Sun Q."/>
            <person name="Zhou Y."/>
        </authorList>
    </citation>
    <scope>NUCLEOTIDE SEQUENCE</scope>
    <source>
        <strain evidence="3">CGMCC 1.3617</strain>
    </source>
</reference>
<gene>
    <name evidence="3" type="ORF">GCM10011320_04600</name>
</gene>
<name>A0A917NHF8_9PROT</name>